<name>A0ACA9LXT9_9GLOM</name>
<proteinExistence type="predicted"/>
<accession>A0ACA9LXT9</accession>
<evidence type="ECO:0000313" key="2">
    <source>
        <dbReference type="Proteomes" id="UP000789860"/>
    </source>
</evidence>
<feature type="non-terminal residue" evidence="1">
    <location>
        <position position="1"/>
    </location>
</feature>
<dbReference type="Proteomes" id="UP000789860">
    <property type="component" value="Unassembled WGS sequence"/>
</dbReference>
<sequence>MAVPALLQPIIALIKLLQGENSSTQENVSKIEQVIQTPEGKELVPLNERLLLRGGSDETKSIIMKEIADIYIKLSERIEPMMDWHHTVGYRRDAEAYYQSALKVNQQNKEALLGEARCKLELGKYKQAIDLLEKNQDILKGIPDYWVIQGNAWYRRLELDYQKAHACGEFARKLDPLSKEAAKLEKIAGKLKEYTLNQQIYNYQEPLLGESVFGTKYEERIHTSPTYNILSIDGGGVRGAIPMLCLAELEHRTRKPIAKLFQTIAGTSIGGIIAAALATPAPIYSGNTRKPYWTAKALLEESMKVKIFVDKKLWAPYWAPYYSSKGREALCNKLFDSNSLKDTLTDIIIPVTYDEIGLVSYYFTSAKARWDPLQDISLFDVGMATSAAPTYFQPHEIKRKERIQKKGKFVDGGIHCNNPAQLAYSEVSYIKEVKKISVLSLGTGKSVGDPILTERQGLWFWARNFPTIALHAQESQVDQAMWERL</sequence>
<keyword evidence="2" id="KW-1185">Reference proteome</keyword>
<dbReference type="EMBL" id="CAJVPM010008233">
    <property type="protein sequence ID" value="CAG8553401.1"/>
    <property type="molecule type" value="Genomic_DNA"/>
</dbReference>
<organism evidence="1 2">
    <name type="scientific">Scutellospora calospora</name>
    <dbReference type="NCBI Taxonomy" id="85575"/>
    <lineage>
        <taxon>Eukaryota</taxon>
        <taxon>Fungi</taxon>
        <taxon>Fungi incertae sedis</taxon>
        <taxon>Mucoromycota</taxon>
        <taxon>Glomeromycotina</taxon>
        <taxon>Glomeromycetes</taxon>
        <taxon>Diversisporales</taxon>
        <taxon>Gigasporaceae</taxon>
        <taxon>Scutellospora</taxon>
    </lineage>
</organism>
<evidence type="ECO:0000313" key="1">
    <source>
        <dbReference type="EMBL" id="CAG8553401.1"/>
    </source>
</evidence>
<feature type="non-terminal residue" evidence="1">
    <location>
        <position position="485"/>
    </location>
</feature>
<protein>
    <submittedName>
        <fullName evidence="1">11116_t:CDS:1</fullName>
    </submittedName>
</protein>
<comment type="caution">
    <text evidence="1">The sequence shown here is derived from an EMBL/GenBank/DDBJ whole genome shotgun (WGS) entry which is preliminary data.</text>
</comment>
<gene>
    <name evidence="1" type="ORF">SCALOS_LOCUS5262</name>
</gene>
<reference evidence="1" key="1">
    <citation type="submission" date="2021-06" db="EMBL/GenBank/DDBJ databases">
        <authorList>
            <person name="Kallberg Y."/>
            <person name="Tangrot J."/>
            <person name="Rosling A."/>
        </authorList>
    </citation>
    <scope>NUCLEOTIDE SEQUENCE</scope>
    <source>
        <strain evidence="1">AU212A</strain>
    </source>
</reference>